<organism evidence="3 4">
    <name type="scientific">Crepidotus variabilis</name>
    <dbReference type="NCBI Taxonomy" id="179855"/>
    <lineage>
        <taxon>Eukaryota</taxon>
        <taxon>Fungi</taxon>
        <taxon>Dikarya</taxon>
        <taxon>Basidiomycota</taxon>
        <taxon>Agaricomycotina</taxon>
        <taxon>Agaricomycetes</taxon>
        <taxon>Agaricomycetidae</taxon>
        <taxon>Agaricales</taxon>
        <taxon>Agaricineae</taxon>
        <taxon>Crepidotaceae</taxon>
        <taxon>Crepidotus</taxon>
    </lineage>
</organism>
<keyword evidence="2" id="KW-0472">Membrane</keyword>
<sequence length="443" mass="50763">MSDDKFVGGFNSDTKQLENDFPAPALDSKQEKEKEAHVAIDVNEPLADSEAGPSSKGDKHEDFDATRGPPPAFAPYEAEFFETDDGDIISHDHHLNEDGEALYRFLLSHSERRPNYTVTLHGTHTERRTRTVWRTVNGRQTAHTETYTVTVTDFQFSFDLTHYIAVGPEHYTYPDDKATFRGLMVKQVMMPQGLKRKATKEEKYADEMDRQEHEQRGVPPWMDMNGNQRWRRDASSWTLRQWADDYASSKKILKEFVYTKKVYGWNTSELEAAMRTVIVQTGYTGHTDIHFSLNSKRICIRPDNRLSRTLSRTLYKVLLIIFLVYPFIWLFKRFSKYGGGRWKVAGGMYALKVYVPVMEGEAYLDGLISGDQAQVPTLAPRLVRDENGALKKLTGYREGEWFRTWEKVIRNATEQRVRRSEPFTSVEEGPSAGVGPGAGLDGY</sequence>
<evidence type="ECO:0000313" key="3">
    <source>
        <dbReference type="EMBL" id="KAF9535449.1"/>
    </source>
</evidence>
<comment type="caution">
    <text evidence="3">The sequence shown here is derived from an EMBL/GenBank/DDBJ whole genome shotgun (WGS) entry which is preliminary data.</text>
</comment>
<protein>
    <submittedName>
        <fullName evidence="3">Uncharacterized protein</fullName>
    </submittedName>
</protein>
<feature type="transmembrane region" description="Helical" evidence="2">
    <location>
        <begin position="313"/>
        <end position="331"/>
    </location>
</feature>
<dbReference type="PANTHER" id="PTHR37848:SF1">
    <property type="entry name" value="SUN DOMAIN-CONTAINING PROTEIN"/>
    <property type="match status" value="1"/>
</dbReference>
<accession>A0A9P6EVE1</accession>
<reference evidence="3" key="1">
    <citation type="submission" date="2020-11" db="EMBL/GenBank/DDBJ databases">
        <authorList>
            <consortium name="DOE Joint Genome Institute"/>
            <person name="Ahrendt S."/>
            <person name="Riley R."/>
            <person name="Andreopoulos W."/>
            <person name="Labutti K."/>
            <person name="Pangilinan J."/>
            <person name="Ruiz-Duenas F.J."/>
            <person name="Barrasa J.M."/>
            <person name="Sanchez-Garcia M."/>
            <person name="Camarero S."/>
            <person name="Miyauchi S."/>
            <person name="Serrano A."/>
            <person name="Linde D."/>
            <person name="Babiker R."/>
            <person name="Drula E."/>
            <person name="Ayuso-Fernandez I."/>
            <person name="Pacheco R."/>
            <person name="Padilla G."/>
            <person name="Ferreira P."/>
            <person name="Barriuso J."/>
            <person name="Kellner H."/>
            <person name="Castanera R."/>
            <person name="Alfaro M."/>
            <person name="Ramirez L."/>
            <person name="Pisabarro A.G."/>
            <person name="Kuo A."/>
            <person name="Tritt A."/>
            <person name="Lipzen A."/>
            <person name="He G."/>
            <person name="Yan M."/>
            <person name="Ng V."/>
            <person name="Cullen D."/>
            <person name="Martin F."/>
            <person name="Rosso M.-N."/>
            <person name="Henrissat B."/>
            <person name="Hibbett D."/>
            <person name="Martinez A.T."/>
            <person name="Grigoriev I.V."/>
        </authorList>
    </citation>
    <scope>NUCLEOTIDE SEQUENCE</scope>
    <source>
        <strain evidence="3">CBS 506.95</strain>
    </source>
</reference>
<feature type="compositionally biased region" description="Basic and acidic residues" evidence="1">
    <location>
        <begin position="56"/>
        <end position="65"/>
    </location>
</feature>
<keyword evidence="2" id="KW-0812">Transmembrane</keyword>
<dbReference type="Proteomes" id="UP000807306">
    <property type="component" value="Unassembled WGS sequence"/>
</dbReference>
<dbReference type="OrthoDB" id="203796at2759"/>
<name>A0A9P6EVE1_9AGAR</name>
<evidence type="ECO:0000256" key="2">
    <source>
        <dbReference type="SAM" id="Phobius"/>
    </source>
</evidence>
<keyword evidence="4" id="KW-1185">Reference proteome</keyword>
<feature type="compositionally biased region" description="Basic and acidic residues" evidence="1">
    <location>
        <begin position="28"/>
        <end position="38"/>
    </location>
</feature>
<feature type="region of interest" description="Disordered" evidence="1">
    <location>
        <begin position="1"/>
        <end position="68"/>
    </location>
</feature>
<feature type="compositionally biased region" description="Gly residues" evidence="1">
    <location>
        <begin position="432"/>
        <end position="443"/>
    </location>
</feature>
<feature type="region of interest" description="Disordered" evidence="1">
    <location>
        <begin position="419"/>
        <end position="443"/>
    </location>
</feature>
<evidence type="ECO:0000256" key="1">
    <source>
        <dbReference type="SAM" id="MobiDB-lite"/>
    </source>
</evidence>
<evidence type="ECO:0000313" key="4">
    <source>
        <dbReference type="Proteomes" id="UP000807306"/>
    </source>
</evidence>
<dbReference type="EMBL" id="MU157824">
    <property type="protein sequence ID" value="KAF9535449.1"/>
    <property type="molecule type" value="Genomic_DNA"/>
</dbReference>
<gene>
    <name evidence="3" type="ORF">CPB83DRAFT_779432</name>
</gene>
<proteinExistence type="predicted"/>
<keyword evidence="2" id="KW-1133">Transmembrane helix</keyword>
<dbReference type="AlphaFoldDB" id="A0A9P6EVE1"/>
<dbReference type="PANTHER" id="PTHR37848">
    <property type="entry name" value="EXPRESSED PROTEIN"/>
    <property type="match status" value="1"/>
</dbReference>